<gene>
    <name evidence="2" type="ORF">EOS_09845</name>
</gene>
<protein>
    <submittedName>
        <fullName evidence="2">Uncharacterized protein</fullName>
    </submittedName>
</protein>
<keyword evidence="1" id="KW-0732">Signal</keyword>
<dbReference type="PATRIC" id="fig|908627.4.peg.2175"/>
<accession>A0A0J1D1A3</accession>
<dbReference type="Proteomes" id="UP000035963">
    <property type="component" value="Unassembled WGS sequence"/>
</dbReference>
<name>A0A0J1D1A3_9BURK</name>
<keyword evidence="3" id="KW-1185">Reference proteome</keyword>
<reference evidence="2 3" key="1">
    <citation type="journal article" date="2015" name="Genome Announc.">
        <title>Draft Genome Sequence of Burkholderia sp. Strain PML1(12), an Ectomycorrhizosphere-Inhabiting Bacterium with Effective Mineral-Weathering Ability.</title>
        <authorList>
            <person name="Uroz S."/>
            <person name="Oger P."/>
        </authorList>
    </citation>
    <scope>NUCLEOTIDE SEQUENCE [LARGE SCALE GENOMIC DNA]</scope>
    <source>
        <strain evidence="3">PML1(12)</strain>
    </source>
</reference>
<organism evidence="2 3">
    <name type="scientific">Caballeronia mineralivorans PML1(12)</name>
    <dbReference type="NCBI Taxonomy" id="908627"/>
    <lineage>
        <taxon>Bacteria</taxon>
        <taxon>Pseudomonadati</taxon>
        <taxon>Pseudomonadota</taxon>
        <taxon>Betaproteobacteria</taxon>
        <taxon>Burkholderiales</taxon>
        <taxon>Burkholderiaceae</taxon>
        <taxon>Caballeronia</taxon>
    </lineage>
</organism>
<evidence type="ECO:0000313" key="2">
    <source>
        <dbReference type="EMBL" id="KLU26391.1"/>
    </source>
</evidence>
<sequence>MTYASGKWNLRFALSRALLTAGVVLSSSLSPIAARANAMVAAEEICMPQGTYPMIGGGTTVFSHDQTCFSRPVTNTFPWEKKIPRANRSTADQFNGARVVRYDYHDALYQCAKRHMRLPAVEELTALFVYANPGDKAATGSQYAIVAPKNDSRYPGGLHGWGGSSTYWSHTFAGRGSHKVVNLGNGRVSIYYNSRTSYVSCVH</sequence>
<dbReference type="EMBL" id="AEJF01000071">
    <property type="protein sequence ID" value="KLU26391.1"/>
    <property type="molecule type" value="Genomic_DNA"/>
</dbReference>
<feature type="signal peptide" evidence="1">
    <location>
        <begin position="1"/>
        <end position="33"/>
    </location>
</feature>
<dbReference type="AlphaFoldDB" id="A0A0J1D1A3"/>
<evidence type="ECO:0000256" key="1">
    <source>
        <dbReference type="SAM" id="SignalP"/>
    </source>
</evidence>
<feature type="chain" id="PRO_5005249524" evidence="1">
    <location>
        <begin position="34"/>
        <end position="203"/>
    </location>
</feature>
<proteinExistence type="predicted"/>
<evidence type="ECO:0000313" key="3">
    <source>
        <dbReference type="Proteomes" id="UP000035963"/>
    </source>
</evidence>
<comment type="caution">
    <text evidence="2">The sequence shown here is derived from an EMBL/GenBank/DDBJ whole genome shotgun (WGS) entry which is preliminary data.</text>
</comment>